<sequence length="28" mass="3148">CWVSTKTPSPPTRRPCSGRHCRNAKSFS</sequence>
<reference evidence="2" key="1">
    <citation type="submission" date="2018-05" db="EMBL/GenBank/DDBJ databases">
        <authorList>
            <person name="Lanie J.A."/>
            <person name="Ng W.-L."/>
            <person name="Kazmierczak K.M."/>
            <person name="Andrzejewski T.M."/>
            <person name="Davidsen T.M."/>
            <person name="Wayne K.J."/>
            <person name="Tettelin H."/>
            <person name="Glass J.I."/>
            <person name="Rusch D."/>
            <person name="Podicherti R."/>
            <person name="Tsui H.-C.T."/>
            <person name="Winkler M.E."/>
        </authorList>
    </citation>
    <scope>NUCLEOTIDE SEQUENCE</scope>
</reference>
<feature type="region of interest" description="Disordered" evidence="1">
    <location>
        <begin position="1"/>
        <end position="28"/>
    </location>
</feature>
<proteinExistence type="predicted"/>
<evidence type="ECO:0000256" key="1">
    <source>
        <dbReference type="SAM" id="MobiDB-lite"/>
    </source>
</evidence>
<name>A0A383CPE5_9ZZZZ</name>
<organism evidence="2">
    <name type="scientific">marine metagenome</name>
    <dbReference type="NCBI Taxonomy" id="408172"/>
    <lineage>
        <taxon>unclassified sequences</taxon>
        <taxon>metagenomes</taxon>
        <taxon>ecological metagenomes</taxon>
    </lineage>
</organism>
<dbReference type="AlphaFoldDB" id="A0A383CPE5"/>
<feature type="non-terminal residue" evidence="2">
    <location>
        <position position="28"/>
    </location>
</feature>
<gene>
    <name evidence="2" type="ORF">METZ01_LOCUS486936</name>
</gene>
<feature type="compositionally biased region" description="Basic residues" evidence="1">
    <location>
        <begin position="16"/>
        <end position="28"/>
    </location>
</feature>
<protein>
    <submittedName>
        <fullName evidence="2">Uncharacterized protein</fullName>
    </submittedName>
</protein>
<feature type="non-terminal residue" evidence="2">
    <location>
        <position position="1"/>
    </location>
</feature>
<evidence type="ECO:0000313" key="2">
    <source>
        <dbReference type="EMBL" id="SVE34082.1"/>
    </source>
</evidence>
<accession>A0A383CPE5</accession>
<dbReference type="EMBL" id="UINC01210563">
    <property type="protein sequence ID" value="SVE34082.1"/>
    <property type="molecule type" value="Genomic_DNA"/>
</dbReference>